<dbReference type="Pfam" id="PF12833">
    <property type="entry name" value="HTH_18"/>
    <property type="match status" value="1"/>
</dbReference>
<evidence type="ECO:0000256" key="2">
    <source>
        <dbReference type="ARBA" id="ARBA00023125"/>
    </source>
</evidence>
<dbReference type="GeneID" id="78126481"/>
<keyword evidence="1" id="KW-0805">Transcription regulation</keyword>
<dbReference type="GO" id="GO:0003700">
    <property type="term" value="F:DNA-binding transcription factor activity"/>
    <property type="evidence" value="ECO:0007669"/>
    <property type="project" value="InterPro"/>
</dbReference>
<dbReference type="PANTHER" id="PTHR46796">
    <property type="entry name" value="HTH-TYPE TRANSCRIPTIONAL ACTIVATOR RHAS-RELATED"/>
    <property type="match status" value="1"/>
</dbReference>
<sequence>MAGYGDSRDESDAVVFESVKLQPRAQPGALRGDALRYVRYRGIGSGDFERFRVLNERDADISNITVPQINDGLRMTLHMLARREARFIHTMAPEMKVVWSRNKPSYNVAMLFLCMRGGYEVLAPQSRFVREPGMTLILPGAEPIEYRMMQPVNEIVQIVLNPRLFMDILPGFPACASAAQTLPALDQRVLSPLMEYVASSCVISSQHPAAAEDVGLAMYATARNVLLTTFGQLAHAKSSLYTQAMEYILRHQTDPGLILAHVARYCGVASRTMQQVFRDEGTSFTRMLQQTRAEAALRLRGDHPSLTLSQIAEQCGFGSLSSLSRALRAADKAMDAR</sequence>
<dbReference type="RefSeq" id="WP_152580094.1">
    <property type="nucleotide sequence ID" value="NZ_QDAG01000002.1"/>
</dbReference>
<dbReference type="SMART" id="SM00342">
    <property type="entry name" value="HTH_ARAC"/>
    <property type="match status" value="1"/>
</dbReference>
<dbReference type="InterPro" id="IPR018060">
    <property type="entry name" value="HTH_AraC"/>
</dbReference>
<dbReference type="OrthoDB" id="5740883at2"/>
<evidence type="ECO:0000313" key="6">
    <source>
        <dbReference type="Proteomes" id="UP000325415"/>
    </source>
</evidence>
<evidence type="ECO:0000313" key="5">
    <source>
        <dbReference type="EMBL" id="KAE8129613.1"/>
    </source>
</evidence>
<keyword evidence="6" id="KW-1185">Reference proteome</keyword>
<evidence type="ECO:0000256" key="1">
    <source>
        <dbReference type="ARBA" id="ARBA00023015"/>
    </source>
</evidence>
<evidence type="ECO:0000256" key="3">
    <source>
        <dbReference type="ARBA" id="ARBA00023163"/>
    </source>
</evidence>
<name>A0A5N6S5J6_9BIFI</name>
<proteinExistence type="predicted"/>
<keyword evidence="2" id="KW-0238">DNA-binding</keyword>
<dbReference type="EMBL" id="QDAG01000002">
    <property type="protein sequence ID" value="KAE8129613.1"/>
    <property type="molecule type" value="Genomic_DNA"/>
</dbReference>
<dbReference type="AlphaFoldDB" id="A0A5N6S5J6"/>
<reference evidence="5 6" key="1">
    <citation type="submission" date="2018-04" db="EMBL/GenBank/DDBJ databases">
        <authorList>
            <person name="Eckel V.P."/>
            <person name="Vogel R.F."/>
        </authorList>
    </citation>
    <scope>NUCLEOTIDE SEQUENCE [LARGE SCALE GENOMIC DNA]</scope>
    <source>
        <strain evidence="6">TMW 2.1764</strain>
    </source>
</reference>
<accession>A0A5N6S5J6</accession>
<protein>
    <submittedName>
        <fullName evidence="5">AraC family transcriptional regulator</fullName>
    </submittedName>
</protein>
<feature type="domain" description="HTH araC/xylS-type" evidence="4">
    <location>
        <begin position="242"/>
        <end position="328"/>
    </location>
</feature>
<dbReference type="PROSITE" id="PS01124">
    <property type="entry name" value="HTH_ARAC_FAMILY_2"/>
    <property type="match status" value="1"/>
</dbReference>
<organism evidence="5 6">
    <name type="scientific">Bifidobacterium tibiigranuli</name>
    <dbReference type="NCBI Taxonomy" id="2172043"/>
    <lineage>
        <taxon>Bacteria</taxon>
        <taxon>Bacillati</taxon>
        <taxon>Actinomycetota</taxon>
        <taxon>Actinomycetes</taxon>
        <taxon>Bifidobacteriales</taxon>
        <taxon>Bifidobacteriaceae</taxon>
        <taxon>Bifidobacterium</taxon>
    </lineage>
</organism>
<dbReference type="InterPro" id="IPR050204">
    <property type="entry name" value="AraC_XylS_family_regulators"/>
</dbReference>
<comment type="caution">
    <text evidence="5">The sequence shown here is derived from an EMBL/GenBank/DDBJ whole genome shotgun (WGS) entry which is preliminary data.</text>
</comment>
<keyword evidence="3" id="KW-0804">Transcription</keyword>
<dbReference type="GO" id="GO:0043565">
    <property type="term" value="F:sequence-specific DNA binding"/>
    <property type="evidence" value="ECO:0007669"/>
    <property type="project" value="InterPro"/>
</dbReference>
<evidence type="ECO:0000259" key="4">
    <source>
        <dbReference type="PROSITE" id="PS01124"/>
    </source>
</evidence>
<gene>
    <name evidence="5" type="ORF">DDE84_02070</name>
</gene>
<dbReference type="Gene3D" id="1.10.10.60">
    <property type="entry name" value="Homeodomain-like"/>
    <property type="match status" value="1"/>
</dbReference>
<dbReference type="PANTHER" id="PTHR46796:SF6">
    <property type="entry name" value="ARAC SUBFAMILY"/>
    <property type="match status" value="1"/>
</dbReference>
<dbReference type="Proteomes" id="UP000325415">
    <property type="component" value="Unassembled WGS sequence"/>
</dbReference>